<dbReference type="EMBL" id="RBVX01000001">
    <property type="protein sequence ID" value="RSL35087.1"/>
    <property type="molecule type" value="Genomic_DNA"/>
</dbReference>
<feature type="transmembrane region" description="Helical" evidence="1">
    <location>
        <begin position="51"/>
        <end position="70"/>
    </location>
</feature>
<keyword evidence="3" id="KW-1185">Reference proteome</keyword>
<organism evidence="2 3">
    <name type="scientific">Salibacterium salarium</name>
    <dbReference type="NCBI Taxonomy" id="284579"/>
    <lineage>
        <taxon>Bacteria</taxon>
        <taxon>Bacillati</taxon>
        <taxon>Bacillota</taxon>
        <taxon>Bacilli</taxon>
        <taxon>Bacillales</taxon>
        <taxon>Bacillaceae</taxon>
    </lineage>
</organism>
<reference evidence="2 3" key="1">
    <citation type="submission" date="2018-10" db="EMBL/GenBank/DDBJ databases">
        <title>Draft genome sequence of Bacillus salarius IM0101, isolated from a hypersaline soil in Inner Mongolia, China.</title>
        <authorList>
            <person name="Yamprayoonswat W."/>
            <person name="Boonvisut S."/>
            <person name="Jumpathong W."/>
            <person name="Sittihan S."/>
            <person name="Ruangsuj P."/>
            <person name="Wanthongcharoen S."/>
            <person name="Thongpramul N."/>
            <person name="Pimmason S."/>
            <person name="Yu B."/>
            <person name="Yasawong M."/>
        </authorList>
    </citation>
    <scope>NUCLEOTIDE SEQUENCE [LARGE SCALE GENOMIC DNA]</scope>
    <source>
        <strain evidence="2 3">IM0101</strain>
    </source>
</reference>
<name>A0A3R9PBZ4_9BACI</name>
<comment type="caution">
    <text evidence="2">The sequence shown here is derived from an EMBL/GenBank/DDBJ whole genome shotgun (WGS) entry which is preliminary data.</text>
</comment>
<evidence type="ECO:0000313" key="2">
    <source>
        <dbReference type="EMBL" id="RSL35087.1"/>
    </source>
</evidence>
<protein>
    <submittedName>
        <fullName evidence="2">Uncharacterized protein</fullName>
    </submittedName>
</protein>
<proteinExistence type="predicted"/>
<keyword evidence="1" id="KW-0812">Transmembrane</keyword>
<gene>
    <name evidence="2" type="ORF">D7Z54_00485</name>
</gene>
<dbReference type="AlphaFoldDB" id="A0A3R9PBZ4"/>
<evidence type="ECO:0000256" key="1">
    <source>
        <dbReference type="SAM" id="Phobius"/>
    </source>
</evidence>
<keyword evidence="1" id="KW-1133">Transmembrane helix</keyword>
<evidence type="ECO:0000313" key="3">
    <source>
        <dbReference type="Proteomes" id="UP000275076"/>
    </source>
</evidence>
<accession>A0A3R9PBZ4</accession>
<sequence>MNIELDRVSKNLEKRKKQVLSGNRDRFLLVAVVEKRERRSTCKLSMEEFDLGMISEVSCALFVMLVILHGKNVYAMYRKSPTFVSIANTEHSM</sequence>
<keyword evidence="1" id="KW-0472">Membrane</keyword>
<dbReference type="Proteomes" id="UP000275076">
    <property type="component" value="Unassembled WGS sequence"/>
</dbReference>